<organism evidence="4 5">
    <name type="scientific">Mycetocola miduiensis</name>
    <dbReference type="NCBI Taxonomy" id="995034"/>
    <lineage>
        <taxon>Bacteria</taxon>
        <taxon>Bacillati</taxon>
        <taxon>Actinomycetota</taxon>
        <taxon>Actinomycetes</taxon>
        <taxon>Micrococcales</taxon>
        <taxon>Microbacteriaceae</taxon>
        <taxon>Mycetocola</taxon>
    </lineage>
</organism>
<comment type="caution">
    <text evidence="2">Lacks conserved residue(s) required for the propagation of feature annotation.</text>
</comment>
<sequence length="239" mass="24971">MSIRVLELYPGDLSLNGDVGNRTALVRRMRLAGLDVEELSYSSGGELPESADIVLIGTGSSSAVRAIAADVDRIAPMLRAWSEAGVVIVAAGAGFHLLSTSLRLSATEVFPGAGVFAGSVDSSRKRIITEAFAVESEFGLLIGTENHTSIYTGRPDQKALGRVRNGFGNGDGTEGARVRNSIGTHCHGPFLVLNPAVADSLIEVAAQRAGLEYRPGPEHADLDAVIDLARGILLAKVPA</sequence>
<feature type="binding site" evidence="2">
    <location>
        <position position="126"/>
    </location>
    <ligand>
        <name>substrate</name>
    </ligand>
</feature>
<dbReference type="GO" id="GO:0071555">
    <property type="term" value="P:cell wall organization"/>
    <property type="evidence" value="ECO:0007669"/>
    <property type="project" value="UniProtKB-KW"/>
</dbReference>
<dbReference type="InterPro" id="IPR029062">
    <property type="entry name" value="Class_I_gatase-like"/>
</dbReference>
<dbReference type="GO" id="GO:0004359">
    <property type="term" value="F:glutaminase activity"/>
    <property type="evidence" value="ECO:0007669"/>
    <property type="project" value="UniProtKB-UniRule"/>
</dbReference>
<keyword evidence="2" id="KW-0961">Cell wall biogenesis/degradation</keyword>
<dbReference type="GO" id="GO:0042242">
    <property type="term" value="F:cobyrinic acid a,c-diamide synthase activity"/>
    <property type="evidence" value="ECO:0007669"/>
    <property type="project" value="InterPro"/>
</dbReference>
<dbReference type="STRING" id="995034.SAMN05216219_2443"/>
<comment type="subunit">
    <text evidence="2">Forms a heterodimer with MurT.</text>
</comment>
<dbReference type="GO" id="GO:0140282">
    <property type="term" value="F:carbon-nitrogen ligase activity on lipid II"/>
    <property type="evidence" value="ECO:0007669"/>
    <property type="project" value="UniProtKB-UniRule"/>
</dbReference>
<dbReference type="InterPro" id="IPR004484">
    <property type="entry name" value="CbiA/CobB_synth"/>
</dbReference>
<dbReference type="EC" id="3.5.1.2" evidence="2"/>
<dbReference type="RefSeq" id="WP_090711816.1">
    <property type="nucleotide sequence ID" value="NZ_FOVM01000007.1"/>
</dbReference>
<dbReference type="EC" id="6.3.5.13" evidence="2"/>
<gene>
    <name evidence="2" type="primary">gatD</name>
    <name evidence="4" type="ORF">SAMN05216219_2443</name>
</gene>
<name>A0A1I5CNK8_9MICO</name>
<evidence type="ECO:0000313" key="5">
    <source>
        <dbReference type="Proteomes" id="UP000198867"/>
    </source>
</evidence>
<dbReference type="HAMAP" id="MF_02213">
    <property type="entry name" value="Lipid_II_synth_GatD"/>
    <property type="match status" value="1"/>
</dbReference>
<dbReference type="InterPro" id="IPR043702">
    <property type="entry name" value="Lipid_II_synth_GatD"/>
</dbReference>
<keyword evidence="2" id="KW-0436">Ligase</keyword>
<evidence type="ECO:0000313" key="4">
    <source>
        <dbReference type="EMBL" id="SFN88504.1"/>
    </source>
</evidence>
<dbReference type="Pfam" id="PF07685">
    <property type="entry name" value="GATase_3"/>
    <property type="match status" value="1"/>
</dbReference>
<keyword evidence="1 2" id="KW-0315">Glutamine amidotransferase</keyword>
<dbReference type="PANTHER" id="PTHR43873:SF2">
    <property type="entry name" value="COBYRIC ACID SYNTHASE"/>
    <property type="match status" value="1"/>
</dbReference>
<feature type="active site" evidence="2">
    <location>
        <position position="187"/>
    </location>
</feature>
<accession>A0A1I5CNK8</accession>
<comment type="pathway">
    <text evidence="2">Cell wall biogenesis; peptidoglycan biosynthesis.</text>
</comment>
<evidence type="ECO:0000256" key="1">
    <source>
        <dbReference type="ARBA" id="ARBA00022962"/>
    </source>
</evidence>
<comment type="function">
    <text evidence="2">The lipid II isoglutaminyl synthase complex catalyzes the formation of alpha-D-isoglutamine in the cell wall lipid II stem peptide. The GatD subunit catalyzes the hydrolysis of glutamine to glutamate and ammonia. The resulting ammonia molecule is channeled to the active site of MurT.</text>
</comment>
<evidence type="ECO:0000259" key="3">
    <source>
        <dbReference type="Pfam" id="PF07685"/>
    </source>
</evidence>
<dbReference type="OrthoDB" id="9782045at2"/>
<dbReference type="InterPro" id="IPR011698">
    <property type="entry name" value="GATase_3"/>
</dbReference>
<keyword evidence="2" id="KW-0133">Cell shape</keyword>
<comment type="catalytic activity">
    <reaction evidence="2">
        <text>L-glutamine + H2O = L-glutamate + NH4(+)</text>
        <dbReference type="Rhea" id="RHEA:15889"/>
        <dbReference type="ChEBI" id="CHEBI:15377"/>
        <dbReference type="ChEBI" id="CHEBI:28938"/>
        <dbReference type="ChEBI" id="CHEBI:29985"/>
        <dbReference type="ChEBI" id="CHEBI:58359"/>
        <dbReference type="EC" id="3.5.1.2"/>
    </reaction>
</comment>
<dbReference type="UniPathway" id="UPA00219"/>
<reference evidence="5" key="1">
    <citation type="submission" date="2016-10" db="EMBL/GenBank/DDBJ databases">
        <authorList>
            <person name="Varghese N."/>
            <person name="Submissions S."/>
        </authorList>
    </citation>
    <scope>NUCLEOTIDE SEQUENCE [LARGE SCALE GENOMIC DNA]</scope>
    <source>
        <strain evidence="5">CGMCC 1.11101</strain>
    </source>
</reference>
<keyword evidence="5" id="KW-1185">Reference proteome</keyword>
<proteinExistence type="inferred from homology"/>
<dbReference type="PANTHER" id="PTHR43873">
    <property type="entry name" value="COBYRINATE A,C-DIAMIDE SYNTHASE"/>
    <property type="match status" value="1"/>
</dbReference>
<dbReference type="GO" id="GO:0008360">
    <property type="term" value="P:regulation of cell shape"/>
    <property type="evidence" value="ECO:0007669"/>
    <property type="project" value="UniProtKB-KW"/>
</dbReference>
<evidence type="ECO:0000256" key="2">
    <source>
        <dbReference type="HAMAP-Rule" id="MF_02213"/>
    </source>
</evidence>
<comment type="catalytic activity">
    <reaction evidence="2">
        <text>beta-D-GlcNAc-(1-&gt;4)-Mur2Ac(oyl-L-Ala-gamma-D-Glu-L-Lys-D-Ala-D-Ala)-di-trans,octa-cis-undecaprenyl diphosphate + L-glutamine + ATP + H2O = beta-D-GlcNAc-(1-&gt;4)-Mur2Ac(oyl-L-Ala-D-isoglutaminyl-L-Lys-D-Ala-D-Ala)-di-trans,octa-cis-undecaprenyl diphosphate + L-glutamate + ADP + phosphate + H(+)</text>
        <dbReference type="Rhea" id="RHEA:57928"/>
        <dbReference type="ChEBI" id="CHEBI:15377"/>
        <dbReference type="ChEBI" id="CHEBI:15378"/>
        <dbReference type="ChEBI" id="CHEBI:29985"/>
        <dbReference type="ChEBI" id="CHEBI:30616"/>
        <dbReference type="ChEBI" id="CHEBI:43474"/>
        <dbReference type="ChEBI" id="CHEBI:58359"/>
        <dbReference type="ChEBI" id="CHEBI:60033"/>
        <dbReference type="ChEBI" id="CHEBI:62233"/>
        <dbReference type="ChEBI" id="CHEBI:456216"/>
        <dbReference type="EC" id="6.3.5.13"/>
    </reaction>
</comment>
<dbReference type="GO" id="GO:0009252">
    <property type="term" value="P:peptidoglycan biosynthetic process"/>
    <property type="evidence" value="ECO:0007669"/>
    <property type="project" value="UniProtKB-UniRule"/>
</dbReference>
<keyword evidence="2" id="KW-0378">Hydrolase</keyword>
<keyword evidence="2" id="KW-0573">Peptidoglycan synthesis</keyword>
<feature type="domain" description="CobB/CobQ-like glutamine amidotransferase" evidence="3">
    <location>
        <begin position="43"/>
        <end position="191"/>
    </location>
</feature>
<dbReference type="PROSITE" id="PS51274">
    <property type="entry name" value="GATASE_COBBQ"/>
    <property type="match status" value="1"/>
</dbReference>
<comment type="similarity">
    <text evidence="2">Belongs to the CobB/CobQ family. GatD subfamily.</text>
</comment>
<dbReference type="AlphaFoldDB" id="A0A1I5CNK8"/>
<protein>
    <recommendedName>
        <fullName evidence="2">Lipid II isoglutaminyl synthase (glutamine-hydrolyzing) subunit GatD</fullName>
        <ecNumber evidence="2">6.3.5.13</ecNumber>
    </recommendedName>
    <alternativeName>
        <fullName evidence="2">Lipid II isoglutaminyl synthase glutaminase subunit</fullName>
        <ecNumber evidence="2">3.5.1.2</ecNumber>
    </alternativeName>
</protein>
<dbReference type="EMBL" id="FOVM01000007">
    <property type="protein sequence ID" value="SFN88504.1"/>
    <property type="molecule type" value="Genomic_DNA"/>
</dbReference>
<dbReference type="SUPFAM" id="SSF52317">
    <property type="entry name" value="Class I glutamine amidotransferase-like"/>
    <property type="match status" value="1"/>
</dbReference>
<dbReference type="Proteomes" id="UP000198867">
    <property type="component" value="Unassembled WGS sequence"/>
</dbReference>